<sequence length="218" mass="23721">MSKKSGSRAEVYHGTALQTPGGLRKKDLYKNKRGRIVSMKKSKSAKSWNPLKMLGLLSSSGDPFGAKTIYKGFRKGSISKTRKGRSGQPVQDFVTHKGTKIKRNGKKYKGYFARKGSVRRTNKQKLGRDYSQSGGITGITQPLNYANYPSPVADFSKTNPVFINNPEQRALMAASGGKKRGGGLTPLAMTQLDQGYPSQISNNFQARTPLSEALTAAA</sequence>
<dbReference type="GO" id="GO:0003677">
    <property type="term" value="F:DNA binding"/>
    <property type="evidence" value="ECO:0007669"/>
    <property type="project" value="InterPro"/>
</dbReference>
<dbReference type="EMBL" id="MN740007">
    <property type="protein sequence ID" value="QHT83331.1"/>
    <property type="molecule type" value="Genomic_DNA"/>
</dbReference>
<dbReference type="AlphaFoldDB" id="A0A6C0HRL9"/>
<organism evidence="2">
    <name type="scientific">viral metagenome</name>
    <dbReference type="NCBI Taxonomy" id="1070528"/>
    <lineage>
        <taxon>unclassified sequences</taxon>
        <taxon>metagenomes</taxon>
        <taxon>organismal metagenomes</taxon>
    </lineage>
</organism>
<dbReference type="InterPro" id="IPR043928">
    <property type="entry name" value="DNVP"/>
</dbReference>
<proteinExistence type="predicted"/>
<evidence type="ECO:0000256" key="1">
    <source>
        <dbReference type="SAM" id="MobiDB-lite"/>
    </source>
</evidence>
<dbReference type="GO" id="GO:0051276">
    <property type="term" value="P:chromosome organization"/>
    <property type="evidence" value="ECO:0007669"/>
    <property type="project" value="InterPro"/>
</dbReference>
<dbReference type="Pfam" id="PF19060">
    <property type="entry name" value="DVNP"/>
    <property type="match status" value="1"/>
</dbReference>
<protein>
    <submittedName>
        <fullName evidence="2">Uncharacterized protein</fullName>
    </submittedName>
</protein>
<accession>A0A6C0HRL9</accession>
<feature type="region of interest" description="Disordered" evidence="1">
    <location>
        <begin position="1"/>
        <end position="32"/>
    </location>
</feature>
<name>A0A6C0HRL9_9ZZZZ</name>
<reference evidence="2" key="1">
    <citation type="journal article" date="2020" name="Nature">
        <title>Giant virus diversity and host interactions through global metagenomics.</title>
        <authorList>
            <person name="Schulz F."/>
            <person name="Roux S."/>
            <person name="Paez-Espino D."/>
            <person name="Jungbluth S."/>
            <person name="Walsh D.A."/>
            <person name="Denef V.J."/>
            <person name="McMahon K.D."/>
            <person name="Konstantinidis K.T."/>
            <person name="Eloe-Fadrosh E.A."/>
            <person name="Kyrpides N.C."/>
            <person name="Woyke T."/>
        </authorList>
    </citation>
    <scope>NUCLEOTIDE SEQUENCE</scope>
    <source>
        <strain evidence="2">GVMAG-M-3300023184-167</strain>
    </source>
</reference>
<evidence type="ECO:0000313" key="2">
    <source>
        <dbReference type="EMBL" id="QHT83331.1"/>
    </source>
</evidence>